<gene>
    <name evidence="3" type="ORF">FOL46_003595</name>
</gene>
<dbReference type="AlphaFoldDB" id="A0A7J6M1U2"/>
<proteinExistence type="predicted"/>
<comment type="caution">
    <text evidence="3">The sequence shown here is derived from an EMBL/GenBank/DDBJ whole genome shotgun (WGS) entry which is preliminary data.</text>
</comment>
<evidence type="ECO:0000313" key="4">
    <source>
        <dbReference type="Proteomes" id="UP000572268"/>
    </source>
</evidence>
<name>A0A7J6M1U2_PEROL</name>
<evidence type="ECO:0000256" key="1">
    <source>
        <dbReference type="SAM" id="MobiDB-lite"/>
    </source>
</evidence>
<dbReference type="InterPro" id="IPR006342">
    <property type="entry name" value="FkbM_mtfrase"/>
</dbReference>
<dbReference type="InterPro" id="IPR052514">
    <property type="entry name" value="SAM-dependent_MTase"/>
</dbReference>
<dbReference type="Gene3D" id="3.40.50.150">
    <property type="entry name" value="Vaccinia Virus protein VP39"/>
    <property type="match status" value="1"/>
</dbReference>
<dbReference type="PANTHER" id="PTHR34203:SF13">
    <property type="entry name" value="EXPRESSED PROTEIN"/>
    <property type="match status" value="1"/>
</dbReference>
<organism evidence="3 4">
    <name type="scientific">Perkinsus olseni</name>
    <name type="common">Perkinsus atlanticus</name>
    <dbReference type="NCBI Taxonomy" id="32597"/>
    <lineage>
        <taxon>Eukaryota</taxon>
        <taxon>Sar</taxon>
        <taxon>Alveolata</taxon>
        <taxon>Perkinsozoa</taxon>
        <taxon>Perkinsea</taxon>
        <taxon>Perkinsida</taxon>
        <taxon>Perkinsidae</taxon>
        <taxon>Perkinsus</taxon>
    </lineage>
</organism>
<reference evidence="3 4" key="1">
    <citation type="submission" date="2020-04" db="EMBL/GenBank/DDBJ databases">
        <title>Perkinsus olseni comparative genomics.</title>
        <authorList>
            <person name="Bogema D.R."/>
        </authorList>
    </citation>
    <scope>NUCLEOTIDE SEQUENCE [LARGE SCALE GENOMIC DNA]</scope>
    <source>
        <strain evidence="3">ATCC PRA-31</strain>
    </source>
</reference>
<feature type="region of interest" description="Disordered" evidence="1">
    <location>
        <begin position="1"/>
        <end position="27"/>
    </location>
</feature>
<dbReference type="SUPFAM" id="SSF53335">
    <property type="entry name" value="S-adenosyl-L-methionine-dependent methyltransferases"/>
    <property type="match status" value="1"/>
</dbReference>
<sequence length="524" mass="57648">MDLSGNASPPAQQEVVGKGPATPKDGQDCQALRDAVEFLINRAEQQAHVAEMVRATMLGHYRRVAAQSPMPKAEGPGNGHLRGGDDLVNVMLTENPQHELSPVKLLLPAEPVDKLYDDPCGLPFLSPLWSPLYLDSVIMLVYSSSLLIVVLGRVDPESLEARLSALESAADSNFQTLGRAINDLSERVEELAGQWALEFEQYKAYHESMRAVLANLTHLTEDLRRDQYRFPAVLDDLLQALDENCPLGSYAAPVRSSLMGEDRRWVLCVRGRSDKVDNMVKWEASASDCERLFYGMSRIINATIHVLDVGANIGLCSTLYAAYGFTVVSIEPNEDSADLLDATIEVNGFRSRVNVVRGAAIADGLEEVTLVEPQGNSGGTRRHRARLDGLPTNDRVFKATSVRLTDILPDDGRGLFLKLDCEGCEYEVLAGLGDTLRSGRVQRILFEFSPSLLVQHGPASGPRQLLELLHGSGFNLLRLPFARRHTGDEHPEWVTRDGFEELIEIAENLSMVGMLAVHECINVS</sequence>
<dbReference type="Proteomes" id="UP000572268">
    <property type="component" value="Unassembled WGS sequence"/>
</dbReference>
<evidence type="ECO:0000313" key="3">
    <source>
        <dbReference type="EMBL" id="KAF4665538.1"/>
    </source>
</evidence>
<accession>A0A7J6M1U2</accession>
<dbReference type="NCBIfam" id="TIGR01444">
    <property type="entry name" value="fkbM_fam"/>
    <property type="match status" value="1"/>
</dbReference>
<protein>
    <recommendedName>
        <fullName evidence="2">Methyltransferase FkbM domain-containing protein</fullName>
    </recommendedName>
</protein>
<feature type="compositionally biased region" description="Polar residues" evidence="1">
    <location>
        <begin position="1"/>
        <end position="11"/>
    </location>
</feature>
<dbReference type="Pfam" id="PF05050">
    <property type="entry name" value="Methyltransf_21"/>
    <property type="match status" value="1"/>
</dbReference>
<dbReference type="EMBL" id="JABANN010000229">
    <property type="protein sequence ID" value="KAF4665538.1"/>
    <property type="molecule type" value="Genomic_DNA"/>
</dbReference>
<feature type="domain" description="Methyltransferase FkbM" evidence="2">
    <location>
        <begin position="308"/>
        <end position="451"/>
    </location>
</feature>
<evidence type="ECO:0000259" key="2">
    <source>
        <dbReference type="Pfam" id="PF05050"/>
    </source>
</evidence>
<dbReference type="PANTHER" id="PTHR34203">
    <property type="entry name" value="METHYLTRANSFERASE, FKBM FAMILY PROTEIN"/>
    <property type="match status" value="1"/>
</dbReference>
<dbReference type="InterPro" id="IPR029063">
    <property type="entry name" value="SAM-dependent_MTases_sf"/>
</dbReference>